<sequence>MRSLDSARKASRNKPSDFKMVGTMGDVIFFNNQEEFNDWLEEHHAEASEIWVGYFRISTGHASITWSASVDAALCFGWIDGIRKTIDKQSYKIRFTPRKVNSVWSAVNVKKVKALIQLGKMRPEGIHVFNNRTDEQGYSSEQRNVELAKEYEEQIKANQTAWLFFTNLAPSNKRDSIWWVMSAKKEETRLRRLGILITSSEEGLKIPTLQKK</sequence>
<dbReference type="Pfam" id="PF13376">
    <property type="entry name" value="OmdA"/>
    <property type="match status" value="1"/>
</dbReference>
<dbReference type="RefSeq" id="WP_305993675.1">
    <property type="nucleotide sequence ID" value="NZ_JAVAMP010000014.1"/>
</dbReference>
<organism evidence="1 2">
    <name type="scientific">Chengkuizengella axinellae</name>
    <dbReference type="NCBI Taxonomy" id="3064388"/>
    <lineage>
        <taxon>Bacteria</taxon>
        <taxon>Bacillati</taxon>
        <taxon>Bacillota</taxon>
        <taxon>Bacilli</taxon>
        <taxon>Bacillales</taxon>
        <taxon>Paenibacillaceae</taxon>
        <taxon>Chengkuizengella</taxon>
    </lineage>
</organism>
<comment type="caution">
    <text evidence="1">The sequence shown here is derived from an EMBL/GenBank/DDBJ whole genome shotgun (WGS) entry which is preliminary data.</text>
</comment>
<dbReference type="Proteomes" id="UP001231941">
    <property type="component" value="Unassembled WGS sequence"/>
</dbReference>
<protein>
    <submittedName>
        <fullName evidence="1">YdeI/OmpD-associated family protein</fullName>
    </submittedName>
</protein>
<evidence type="ECO:0000313" key="1">
    <source>
        <dbReference type="EMBL" id="MDP5276366.1"/>
    </source>
</evidence>
<keyword evidence="2" id="KW-1185">Reference proteome</keyword>
<reference evidence="1 2" key="1">
    <citation type="submission" date="2023-08" db="EMBL/GenBank/DDBJ databases">
        <authorList>
            <person name="Park J.-S."/>
        </authorList>
    </citation>
    <scope>NUCLEOTIDE SEQUENCE [LARGE SCALE GENOMIC DNA]</scope>
    <source>
        <strain evidence="1 2">2205SS18-9</strain>
    </source>
</reference>
<evidence type="ECO:0000313" key="2">
    <source>
        <dbReference type="Proteomes" id="UP001231941"/>
    </source>
</evidence>
<accession>A0ABT9J436</accession>
<dbReference type="EMBL" id="JAVAMP010000014">
    <property type="protein sequence ID" value="MDP5276366.1"/>
    <property type="molecule type" value="Genomic_DNA"/>
</dbReference>
<gene>
    <name evidence="1" type="ORF">Q5Y73_19930</name>
</gene>
<name>A0ABT9J436_9BACL</name>
<proteinExistence type="predicted"/>